<keyword evidence="1" id="KW-0812">Transmembrane</keyword>
<protein>
    <submittedName>
        <fullName evidence="2">Uncharacterized protein</fullName>
    </submittedName>
</protein>
<accession>A0A0K2T6U4</accession>
<reference evidence="2" key="1">
    <citation type="submission" date="2014-05" db="EMBL/GenBank/DDBJ databases">
        <authorList>
            <person name="Chronopoulou M."/>
        </authorList>
    </citation>
    <scope>NUCLEOTIDE SEQUENCE</scope>
    <source>
        <tissue evidence="2">Whole organism</tissue>
    </source>
</reference>
<proteinExistence type="predicted"/>
<organism evidence="2">
    <name type="scientific">Lepeophtheirus salmonis</name>
    <name type="common">Salmon louse</name>
    <name type="synonym">Caligus salmonis</name>
    <dbReference type="NCBI Taxonomy" id="72036"/>
    <lineage>
        <taxon>Eukaryota</taxon>
        <taxon>Metazoa</taxon>
        <taxon>Ecdysozoa</taxon>
        <taxon>Arthropoda</taxon>
        <taxon>Crustacea</taxon>
        <taxon>Multicrustacea</taxon>
        <taxon>Hexanauplia</taxon>
        <taxon>Copepoda</taxon>
        <taxon>Siphonostomatoida</taxon>
        <taxon>Caligidae</taxon>
        <taxon>Lepeophtheirus</taxon>
    </lineage>
</organism>
<evidence type="ECO:0000256" key="1">
    <source>
        <dbReference type="SAM" id="Phobius"/>
    </source>
</evidence>
<name>A0A0K2T6U4_LEPSM</name>
<dbReference type="AlphaFoldDB" id="A0A0K2T6U4"/>
<feature type="transmembrane region" description="Helical" evidence="1">
    <location>
        <begin position="70"/>
        <end position="91"/>
    </location>
</feature>
<keyword evidence="1" id="KW-1133">Transmembrane helix</keyword>
<evidence type="ECO:0000313" key="2">
    <source>
        <dbReference type="EMBL" id="CDW21302.1"/>
    </source>
</evidence>
<sequence>MAEVSVPLIVIKCIYHTHIVHHHLSLTLFFMNLLTLFSPPHPIFLSQTVSVRVLLLPRLCYVYYNSELSSLLLLLFNCLFIKLYYCIYYTILEKESVSLLCHAFSLSFNLKTKQHTYKHTIQLLS</sequence>
<feature type="transmembrane region" description="Helical" evidence="1">
    <location>
        <begin position="20"/>
        <end position="37"/>
    </location>
</feature>
<keyword evidence="1" id="KW-0472">Membrane</keyword>
<dbReference type="EMBL" id="HACA01003941">
    <property type="protein sequence ID" value="CDW21302.1"/>
    <property type="molecule type" value="Transcribed_RNA"/>
</dbReference>